<protein>
    <submittedName>
        <fullName evidence="1">Uncharacterized protein</fullName>
    </submittedName>
</protein>
<accession>F8KPC5</accession>
<evidence type="ECO:0000313" key="1">
    <source>
        <dbReference type="EMBL" id="CCB80644.1"/>
    </source>
</evidence>
<dbReference type="KEGG" id="hbi:HBZC1_16580"/>
<proteinExistence type="predicted"/>
<reference evidence="1 2" key="1">
    <citation type="journal article" date="2011" name="J. Bacteriol.">
        <title>Genome sequence of Helicobacter bizzozeronii strain CIII-1, an isolate from human gastric mucosa.</title>
        <authorList>
            <person name="Schott T."/>
            <person name="Rossi M."/>
            <person name="Hanninen M.L."/>
        </authorList>
    </citation>
    <scope>NUCLEOTIDE SEQUENCE [LARGE SCALE GENOMIC DNA]</scope>
    <source>
        <strain evidence="1 2">CIII-1</strain>
    </source>
</reference>
<dbReference type="HOGENOM" id="CLU_3270963_0_0_7"/>
<name>F8KPC5_HELBC</name>
<dbReference type="AlphaFoldDB" id="F8KPC5"/>
<gene>
    <name evidence="1" type="ordered locus">HBZC1_16580</name>
</gene>
<dbReference type="Proteomes" id="UP000008387">
    <property type="component" value="Chromosome"/>
</dbReference>
<sequence>MGYRPLYPLPLAQSLVLQMCQEVSIPTNTIAKLRFLGLKAW</sequence>
<dbReference type="EMBL" id="FR871757">
    <property type="protein sequence ID" value="CCB80644.1"/>
    <property type="molecule type" value="Genomic_DNA"/>
</dbReference>
<keyword evidence="2" id="KW-1185">Reference proteome</keyword>
<evidence type="ECO:0000313" key="2">
    <source>
        <dbReference type="Proteomes" id="UP000008387"/>
    </source>
</evidence>
<organism evidence="1 2">
    <name type="scientific">Helicobacter bizzozeronii (strain CIII-1)</name>
    <dbReference type="NCBI Taxonomy" id="1002804"/>
    <lineage>
        <taxon>Bacteria</taxon>
        <taxon>Pseudomonadati</taxon>
        <taxon>Campylobacterota</taxon>
        <taxon>Epsilonproteobacteria</taxon>
        <taxon>Campylobacterales</taxon>
        <taxon>Helicobacteraceae</taxon>
        <taxon>Helicobacter</taxon>
    </lineage>
</organism>